<accession>A0ABR4CFG3</accession>
<protein>
    <submittedName>
        <fullName evidence="1">Uncharacterized protein</fullName>
    </submittedName>
</protein>
<evidence type="ECO:0000313" key="1">
    <source>
        <dbReference type="EMBL" id="KAL2068668.1"/>
    </source>
</evidence>
<keyword evidence="2" id="KW-1185">Reference proteome</keyword>
<evidence type="ECO:0000313" key="2">
    <source>
        <dbReference type="Proteomes" id="UP001595075"/>
    </source>
</evidence>
<name>A0ABR4CFG3_9HELO</name>
<dbReference type="Proteomes" id="UP001595075">
    <property type="component" value="Unassembled WGS sequence"/>
</dbReference>
<reference evidence="1 2" key="1">
    <citation type="journal article" date="2024" name="Commun. Biol.">
        <title>Comparative genomic analysis of thermophilic fungi reveals convergent evolutionary adaptations and gene losses.</title>
        <authorList>
            <person name="Steindorff A.S."/>
            <person name="Aguilar-Pontes M.V."/>
            <person name="Robinson A.J."/>
            <person name="Andreopoulos B."/>
            <person name="LaButti K."/>
            <person name="Kuo A."/>
            <person name="Mondo S."/>
            <person name="Riley R."/>
            <person name="Otillar R."/>
            <person name="Haridas S."/>
            <person name="Lipzen A."/>
            <person name="Grimwood J."/>
            <person name="Schmutz J."/>
            <person name="Clum A."/>
            <person name="Reid I.D."/>
            <person name="Moisan M.C."/>
            <person name="Butler G."/>
            <person name="Nguyen T.T.M."/>
            <person name="Dewar K."/>
            <person name="Conant G."/>
            <person name="Drula E."/>
            <person name="Henrissat B."/>
            <person name="Hansel C."/>
            <person name="Singer S."/>
            <person name="Hutchinson M.I."/>
            <person name="de Vries R.P."/>
            <person name="Natvig D.O."/>
            <person name="Powell A.J."/>
            <person name="Tsang A."/>
            <person name="Grigoriev I.V."/>
        </authorList>
    </citation>
    <scope>NUCLEOTIDE SEQUENCE [LARGE SCALE GENOMIC DNA]</scope>
    <source>
        <strain evidence="1 2">CBS 494.80</strain>
    </source>
</reference>
<sequence length="22" mass="2461">MTYRVKLNTGFRAASSDVRSNS</sequence>
<comment type="caution">
    <text evidence="1">The sequence shown here is derived from an EMBL/GenBank/DDBJ whole genome shotgun (WGS) entry which is preliminary data.</text>
</comment>
<gene>
    <name evidence="1" type="ORF">VTL71DRAFT_15006</name>
</gene>
<dbReference type="EMBL" id="JAZHXI010000008">
    <property type="protein sequence ID" value="KAL2068668.1"/>
    <property type="molecule type" value="Genomic_DNA"/>
</dbReference>
<organism evidence="1 2">
    <name type="scientific">Oculimacula yallundae</name>
    <dbReference type="NCBI Taxonomy" id="86028"/>
    <lineage>
        <taxon>Eukaryota</taxon>
        <taxon>Fungi</taxon>
        <taxon>Dikarya</taxon>
        <taxon>Ascomycota</taxon>
        <taxon>Pezizomycotina</taxon>
        <taxon>Leotiomycetes</taxon>
        <taxon>Helotiales</taxon>
        <taxon>Ploettnerulaceae</taxon>
        <taxon>Oculimacula</taxon>
    </lineage>
</organism>
<proteinExistence type="predicted"/>